<dbReference type="GO" id="GO:0005886">
    <property type="term" value="C:plasma membrane"/>
    <property type="evidence" value="ECO:0007669"/>
    <property type="project" value="UniProtKB-SubCell"/>
</dbReference>
<comment type="subcellular location">
    <subcellularLocation>
        <location evidence="1">Cell membrane</location>
        <topology evidence="1">Lipid-anchor</topology>
        <orientation evidence="1">Cytoplasmic side</orientation>
    </subcellularLocation>
</comment>
<evidence type="ECO:0000256" key="5">
    <source>
        <dbReference type="ARBA" id="ARBA00023136"/>
    </source>
</evidence>
<evidence type="ECO:0000256" key="6">
    <source>
        <dbReference type="ARBA" id="ARBA00023288"/>
    </source>
</evidence>
<dbReference type="PANTHER" id="PTHR47979">
    <property type="entry name" value="DRAB11-RELATED"/>
    <property type="match status" value="1"/>
</dbReference>
<dbReference type="SUPFAM" id="SSF48264">
    <property type="entry name" value="Cytochrome P450"/>
    <property type="match status" value="1"/>
</dbReference>
<evidence type="ECO:0000256" key="2">
    <source>
        <dbReference type="ARBA" id="ARBA00006270"/>
    </source>
</evidence>
<dbReference type="NCBIfam" id="TIGR00231">
    <property type="entry name" value="small_GTP"/>
    <property type="match status" value="1"/>
</dbReference>
<protein>
    <submittedName>
        <fullName evidence="10">Uncharacterized protein</fullName>
    </submittedName>
</protein>
<dbReference type="Pfam" id="PF00067">
    <property type="entry name" value="p450"/>
    <property type="match status" value="2"/>
</dbReference>
<keyword evidence="6" id="KW-0449">Lipoprotein</keyword>
<dbReference type="PROSITE" id="PS51421">
    <property type="entry name" value="RAS"/>
    <property type="match status" value="1"/>
</dbReference>
<dbReference type="InterPro" id="IPR001806">
    <property type="entry name" value="Small_GTPase"/>
</dbReference>
<evidence type="ECO:0000256" key="3">
    <source>
        <dbReference type="ARBA" id="ARBA00022741"/>
    </source>
</evidence>
<keyword evidence="7" id="KW-0636">Prenylation</keyword>
<dbReference type="SMART" id="SM00174">
    <property type="entry name" value="RHO"/>
    <property type="match status" value="1"/>
</dbReference>
<dbReference type="InterPro" id="IPR005225">
    <property type="entry name" value="Small_GTP-bd"/>
</dbReference>
<dbReference type="SMART" id="SM00175">
    <property type="entry name" value="RAB"/>
    <property type="match status" value="1"/>
</dbReference>
<evidence type="ECO:0000256" key="1">
    <source>
        <dbReference type="ARBA" id="ARBA00004342"/>
    </source>
</evidence>
<dbReference type="PROSITE" id="PS51420">
    <property type="entry name" value="RHO"/>
    <property type="match status" value="1"/>
</dbReference>
<dbReference type="PRINTS" id="PR00449">
    <property type="entry name" value="RASTRNSFRMNG"/>
</dbReference>
<name>A0AAV6IHY5_9ERIC</name>
<proteinExistence type="inferred from homology"/>
<dbReference type="EMBL" id="JACTNZ010000010">
    <property type="protein sequence ID" value="KAG5527143.1"/>
    <property type="molecule type" value="Genomic_DNA"/>
</dbReference>
<dbReference type="PROSITE" id="PS51419">
    <property type="entry name" value="RAB"/>
    <property type="match status" value="1"/>
</dbReference>
<evidence type="ECO:0000256" key="8">
    <source>
        <dbReference type="ARBA" id="ARBA00060176"/>
    </source>
</evidence>
<dbReference type="CDD" id="cd01866">
    <property type="entry name" value="Rab2"/>
    <property type="match status" value="1"/>
</dbReference>
<dbReference type="InterPro" id="IPR036396">
    <property type="entry name" value="Cyt_P450_sf"/>
</dbReference>
<dbReference type="Gene3D" id="3.40.50.300">
    <property type="entry name" value="P-loop containing nucleotide triphosphate hydrolases"/>
    <property type="match status" value="1"/>
</dbReference>
<dbReference type="FunFam" id="3.40.50.300:FF:000263">
    <property type="entry name" value="Ras-related protein RABB1c"/>
    <property type="match status" value="1"/>
</dbReference>
<evidence type="ECO:0000256" key="7">
    <source>
        <dbReference type="ARBA" id="ARBA00023289"/>
    </source>
</evidence>
<sequence>MVVGISLLPIALAIFIVLALSFLLHFLKLFSSFVKQEGPSNIPNGSMGWPFIGETLGYLIPHKSNSMGSYLESHCSRYGRVFKSHLFGHPTIVSCDHELNLFILHNEGNLFQSSYPKPVLDILGKLSMMLVHGDLHKKLRSVAVGFIGESRSRPDFLFYVEKLSISAMESLREHRQVGFYKEAKKFTMYVMLKYVLDVEPEDPLAPKILQDFLTFMKGFVSIPLYVPGSPYAKAVKARARLSSTLGQIIKEREKKGTVGIKKGDFIDEMLQKGNLNDEEKVISESLRCGNLVKFLHRKALQDVKFKAEYFIPQGWQVLPILTAAHLDTSLHQNPSEFDPSRWAVCVGKSCLLLQFTDKRFQPVHDLTIGVEFGARMVTIDGRPIKLQIWDTAGQESFRSITRSYYRGAAGALLVYDITRRETFNHLASWLEDARQHANPNMTIMLIGNKSDLAHRRAVSKEEGEQFAKENGLLFLEASARTAQNVEEAFIKTAARILQKIQEGVFDVSNEVKFYCHLASRLATVVPKVKQGQETDQLPREVDVAAD</sequence>
<dbReference type="SUPFAM" id="SSF52540">
    <property type="entry name" value="P-loop containing nucleoside triphosphate hydrolases"/>
    <property type="match status" value="1"/>
</dbReference>
<dbReference type="InterPro" id="IPR001128">
    <property type="entry name" value="Cyt_P450"/>
</dbReference>
<evidence type="ECO:0000313" key="10">
    <source>
        <dbReference type="EMBL" id="KAG5527143.1"/>
    </source>
</evidence>
<comment type="function">
    <text evidence="8">Intracellular vesicle trafficking and protein transport.</text>
</comment>
<dbReference type="SMART" id="SM00173">
    <property type="entry name" value="RAS"/>
    <property type="match status" value="1"/>
</dbReference>
<gene>
    <name evidence="10" type="ORF">RHGRI_028156</name>
</gene>
<evidence type="ECO:0000313" key="11">
    <source>
        <dbReference type="Proteomes" id="UP000823749"/>
    </source>
</evidence>
<dbReference type="AlphaFoldDB" id="A0AAV6IHY5"/>
<keyword evidence="4" id="KW-0342">GTP-binding</keyword>
<dbReference type="GO" id="GO:0004497">
    <property type="term" value="F:monooxygenase activity"/>
    <property type="evidence" value="ECO:0007669"/>
    <property type="project" value="InterPro"/>
</dbReference>
<dbReference type="SMART" id="SM00176">
    <property type="entry name" value="RAN"/>
    <property type="match status" value="1"/>
</dbReference>
<dbReference type="GO" id="GO:0016705">
    <property type="term" value="F:oxidoreductase activity, acting on paired donors, with incorporation or reduction of molecular oxygen"/>
    <property type="evidence" value="ECO:0007669"/>
    <property type="project" value="InterPro"/>
</dbReference>
<dbReference type="GO" id="GO:0003924">
    <property type="term" value="F:GTPase activity"/>
    <property type="evidence" value="ECO:0007669"/>
    <property type="project" value="InterPro"/>
</dbReference>
<dbReference type="Pfam" id="PF00071">
    <property type="entry name" value="Ras"/>
    <property type="match status" value="1"/>
</dbReference>
<feature type="transmembrane region" description="Helical" evidence="9">
    <location>
        <begin position="6"/>
        <end position="27"/>
    </location>
</feature>
<keyword evidence="5 9" id="KW-0472">Membrane</keyword>
<keyword evidence="11" id="KW-1185">Reference proteome</keyword>
<dbReference type="GO" id="GO:0020037">
    <property type="term" value="F:heme binding"/>
    <property type="evidence" value="ECO:0007669"/>
    <property type="project" value="InterPro"/>
</dbReference>
<reference evidence="10" key="1">
    <citation type="submission" date="2020-08" db="EMBL/GenBank/DDBJ databases">
        <title>Plant Genome Project.</title>
        <authorList>
            <person name="Zhang R.-G."/>
        </authorList>
    </citation>
    <scope>NUCLEOTIDE SEQUENCE</scope>
    <source>
        <strain evidence="10">WSP0</strain>
        <tissue evidence="10">Leaf</tissue>
    </source>
</reference>
<accession>A0AAV6IHY5</accession>
<keyword evidence="9" id="KW-1133">Transmembrane helix</keyword>
<evidence type="ECO:0000256" key="4">
    <source>
        <dbReference type="ARBA" id="ARBA00023134"/>
    </source>
</evidence>
<comment type="similarity">
    <text evidence="2">Belongs to the small GTPase superfamily. Rab family.</text>
</comment>
<keyword evidence="3" id="KW-0547">Nucleotide-binding</keyword>
<keyword evidence="9" id="KW-0812">Transmembrane</keyword>
<dbReference type="GO" id="GO:0005506">
    <property type="term" value="F:iron ion binding"/>
    <property type="evidence" value="ECO:0007669"/>
    <property type="project" value="InterPro"/>
</dbReference>
<dbReference type="InterPro" id="IPR027417">
    <property type="entry name" value="P-loop_NTPase"/>
</dbReference>
<dbReference type="InterPro" id="IPR050209">
    <property type="entry name" value="Rab_GTPases_membrane_traffic"/>
</dbReference>
<dbReference type="GO" id="GO:0005525">
    <property type="term" value="F:GTP binding"/>
    <property type="evidence" value="ECO:0007669"/>
    <property type="project" value="UniProtKB-KW"/>
</dbReference>
<dbReference type="Gene3D" id="1.10.630.10">
    <property type="entry name" value="Cytochrome P450"/>
    <property type="match status" value="2"/>
</dbReference>
<evidence type="ECO:0000256" key="9">
    <source>
        <dbReference type="SAM" id="Phobius"/>
    </source>
</evidence>
<dbReference type="Proteomes" id="UP000823749">
    <property type="component" value="Chromosome 10"/>
</dbReference>
<organism evidence="10 11">
    <name type="scientific">Rhododendron griersonianum</name>
    <dbReference type="NCBI Taxonomy" id="479676"/>
    <lineage>
        <taxon>Eukaryota</taxon>
        <taxon>Viridiplantae</taxon>
        <taxon>Streptophyta</taxon>
        <taxon>Embryophyta</taxon>
        <taxon>Tracheophyta</taxon>
        <taxon>Spermatophyta</taxon>
        <taxon>Magnoliopsida</taxon>
        <taxon>eudicotyledons</taxon>
        <taxon>Gunneridae</taxon>
        <taxon>Pentapetalae</taxon>
        <taxon>asterids</taxon>
        <taxon>Ericales</taxon>
        <taxon>Ericaceae</taxon>
        <taxon>Ericoideae</taxon>
        <taxon>Rhodoreae</taxon>
        <taxon>Rhododendron</taxon>
    </lineage>
</organism>
<comment type="caution">
    <text evidence="10">The sequence shown here is derived from an EMBL/GenBank/DDBJ whole genome shotgun (WGS) entry which is preliminary data.</text>
</comment>